<comment type="caution">
    <text evidence="5">The sequence shown here is derived from an EMBL/GenBank/DDBJ whole genome shotgun (WGS) entry which is preliminary data.</text>
</comment>
<dbReference type="Proteomes" id="UP001161247">
    <property type="component" value="Unassembled WGS sequence"/>
</dbReference>
<organism evidence="5 6">
    <name type="scientific">Oldenlandia corymbosa var. corymbosa</name>
    <dbReference type="NCBI Taxonomy" id="529605"/>
    <lineage>
        <taxon>Eukaryota</taxon>
        <taxon>Viridiplantae</taxon>
        <taxon>Streptophyta</taxon>
        <taxon>Embryophyta</taxon>
        <taxon>Tracheophyta</taxon>
        <taxon>Spermatophyta</taxon>
        <taxon>Magnoliopsida</taxon>
        <taxon>eudicotyledons</taxon>
        <taxon>Gunneridae</taxon>
        <taxon>Pentapetalae</taxon>
        <taxon>asterids</taxon>
        <taxon>lamiids</taxon>
        <taxon>Gentianales</taxon>
        <taxon>Rubiaceae</taxon>
        <taxon>Rubioideae</taxon>
        <taxon>Spermacoceae</taxon>
        <taxon>Hedyotis-Oldenlandia complex</taxon>
        <taxon>Oldenlandia</taxon>
    </lineage>
</organism>
<feature type="region of interest" description="Disordered" evidence="4">
    <location>
        <begin position="57"/>
        <end position="80"/>
    </location>
</feature>
<comment type="similarity">
    <text evidence="1">Belongs to the mTERF family.</text>
</comment>
<keyword evidence="6" id="KW-1185">Reference proteome</keyword>
<evidence type="ECO:0000313" key="6">
    <source>
        <dbReference type="Proteomes" id="UP001161247"/>
    </source>
</evidence>
<accession>A0AAV1BX08</accession>
<dbReference type="Gene3D" id="1.25.70.10">
    <property type="entry name" value="Transcription termination factor 3, mitochondrial"/>
    <property type="match status" value="1"/>
</dbReference>
<proteinExistence type="inferred from homology"/>
<gene>
    <name evidence="5" type="ORF">OLC1_LOCUS24936</name>
</gene>
<evidence type="ECO:0000256" key="2">
    <source>
        <dbReference type="ARBA" id="ARBA00022472"/>
    </source>
</evidence>
<feature type="region of interest" description="Disordered" evidence="4">
    <location>
        <begin position="1"/>
        <end position="33"/>
    </location>
</feature>
<keyword evidence="2" id="KW-0804">Transcription</keyword>
<protein>
    <submittedName>
        <fullName evidence="5">OLC1v1020931C1</fullName>
    </submittedName>
</protein>
<evidence type="ECO:0000256" key="1">
    <source>
        <dbReference type="ARBA" id="ARBA00007692"/>
    </source>
</evidence>
<dbReference type="InterPro" id="IPR003690">
    <property type="entry name" value="MTERF"/>
</dbReference>
<dbReference type="EMBL" id="CATKSE010000001">
    <property type="protein sequence ID" value="CAI9086983.1"/>
    <property type="molecule type" value="Genomic_DNA"/>
</dbReference>
<keyword evidence="2" id="KW-0806">Transcription termination</keyword>
<evidence type="ECO:0000256" key="4">
    <source>
        <dbReference type="SAM" id="MobiDB-lite"/>
    </source>
</evidence>
<feature type="region of interest" description="Disordered" evidence="4">
    <location>
        <begin position="226"/>
        <end position="263"/>
    </location>
</feature>
<dbReference type="GO" id="GO:0006353">
    <property type="term" value="P:DNA-templated transcription termination"/>
    <property type="evidence" value="ECO:0007669"/>
    <property type="project" value="UniProtKB-KW"/>
</dbReference>
<reference evidence="5" key="1">
    <citation type="submission" date="2023-03" db="EMBL/GenBank/DDBJ databases">
        <authorList>
            <person name="Julca I."/>
        </authorList>
    </citation>
    <scope>NUCLEOTIDE SEQUENCE</scope>
</reference>
<feature type="compositionally biased region" description="Polar residues" evidence="4">
    <location>
        <begin position="1"/>
        <end position="16"/>
    </location>
</feature>
<keyword evidence="2" id="KW-0805">Transcription regulation</keyword>
<dbReference type="PANTHER" id="PTHR37258:SF1">
    <property type="entry name" value="FANTOM PROTEIN"/>
    <property type="match status" value="1"/>
</dbReference>
<name>A0AAV1BX08_OLDCO</name>
<dbReference type="SMART" id="SM00733">
    <property type="entry name" value="Mterf"/>
    <property type="match status" value="6"/>
</dbReference>
<dbReference type="PANTHER" id="PTHR37258">
    <property type="entry name" value="FANTOM PROTEIN"/>
    <property type="match status" value="1"/>
</dbReference>
<dbReference type="GO" id="GO:0003676">
    <property type="term" value="F:nucleic acid binding"/>
    <property type="evidence" value="ECO:0007669"/>
    <property type="project" value="InterPro"/>
</dbReference>
<dbReference type="InterPro" id="IPR038538">
    <property type="entry name" value="MTERF_sf"/>
</dbReference>
<evidence type="ECO:0000256" key="3">
    <source>
        <dbReference type="ARBA" id="ARBA00022946"/>
    </source>
</evidence>
<evidence type="ECO:0000313" key="5">
    <source>
        <dbReference type="EMBL" id="CAI9086983.1"/>
    </source>
</evidence>
<feature type="compositionally biased region" description="Polar residues" evidence="4">
    <location>
        <begin position="57"/>
        <end position="71"/>
    </location>
</feature>
<sequence length="893" mass="99339">MLCSVPGSSGKSTSGWLSRLRSSKGFPPDTDLNLDQFLTKHHKHKDAQDDLFSVSSNAAVPSQPEPSSSRRNPAAGMPIPSQNQHAMCNIVSNVLAELFVMEGSDAVPKLKCSRKQPNPRFCGSLNSPAFSCINNNDAAALSTDHPAAKIHSASASPVSNEGLVKFVENLNSGEEDYEDEEAKGKGKSFNLSGFSRTEVTVIDTSVASWKFEKMLFRKKNVWKVRDKKGSKTANLTKKKKRKMNDNHAVGDDDENASSGGGSVKKAKVVDVQCGVAASQEGHHQSNKLQKTYAMTSDNFCKPMKKKQGLRERKLICCSHKKHTHKKMKKKGLLPTTINFHFEGDDDEAGGFGVNFKRYCRVLELLCCTKLPAMTDLLTTIPTHPVFPSPYLCRCHAPNLAAAVSLLPLQLGLKGCCFPSRRYTLSSKSSSRDSLLLKCTGQMDGFHDSGETSNTIKDIFRDPAVTLFSLFRQLGFDVGDVETLLNVNHALRVTPYEIIHDRLSCIQALGVTGIALHRVILKRSQVLTAPEMDFLLSFLLKSSDEDDDLDLKGKIEPAQIEHLLINATEPRLLFPGFDVKVRLLIQNGIPHEKLVHVLNKINLIKAICVKSSQEIDRMFAFLGRFGGVDLILKRPAILNCNLDSQLMPRINFLLDLSGGDEVATATVLLKLPFLVAYSVDHLSDHVEFLKSFAGLTESEIFRIVLVYPNLFSASRTRKLHPRIEFLKQCGLSSQEIYRFLTKAPLFVALSFEENIACKLVFLVKIGYKYRTKEIATAMGAVTRTSCKNLQQVVGVFLDYGLTCNDILEMSKKHPQILQYNYESLEEKLNYLIEEMGREVEELLAFPAFLGYKLDGRIKPRYEMKKNILGEGMSLNKLLSVSAASFSNENKCLRD</sequence>
<keyword evidence="3" id="KW-0809">Transit peptide</keyword>
<dbReference type="Pfam" id="PF02536">
    <property type="entry name" value="mTERF"/>
    <property type="match status" value="1"/>
</dbReference>
<feature type="compositionally biased region" description="Basic residues" evidence="4">
    <location>
        <begin position="230"/>
        <end position="242"/>
    </location>
</feature>
<dbReference type="AlphaFoldDB" id="A0AAV1BX08"/>